<evidence type="ECO:0000313" key="2">
    <source>
        <dbReference type="EMBL" id="GBP17436.1"/>
    </source>
</evidence>
<proteinExistence type="predicted"/>
<evidence type="ECO:0000256" key="1">
    <source>
        <dbReference type="SAM" id="MobiDB-lite"/>
    </source>
</evidence>
<reference evidence="2 3" key="1">
    <citation type="journal article" date="2019" name="Commun. Biol.">
        <title>The bagworm genome reveals a unique fibroin gene that provides high tensile strength.</title>
        <authorList>
            <person name="Kono N."/>
            <person name="Nakamura H."/>
            <person name="Ohtoshi R."/>
            <person name="Tomita M."/>
            <person name="Numata K."/>
            <person name="Arakawa K."/>
        </authorList>
    </citation>
    <scope>NUCLEOTIDE SEQUENCE [LARGE SCALE GENOMIC DNA]</scope>
</reference>
<name>A0A4C1TUH1_EUMVA</name>
<dbReference type="EMBL" id="BGZK01000087">
    <property type="protein sequence ID" value="GBP17436.1"/>
    <property type="molecule type" value="Genomic_DNA"/>
</dbReference>
<comment type="caution">
    <text evidence="2">The sequence shown here is derived from an EMBL/GenBank/DDBJ whole genome shotgun (WGS) entry which is preliminary data.</text>
</comment>
<dbReference type="OrthoDB" id="410104at2759"/>
<organism evidence="2 3">
    <name type="scientific">Eumeta variegata</name>
    <name type="common">Bagworm moth</name>
    <name type="synonym">Eumeta japonica</name>
    <dbReference type="NCBI Taxonomy" id="151549"/>
    <lineage>
        <taxon>Eukaryota</taxon>
        <taxon>Metazoa</taxon>
        <taxon>Ecdysozoa</taxon>
        <taxon>Arthropoda</taxon>
        <taxon>Hexapoda</taxon>
        <taxon>Insecta</taxon>
        <taxon>Pterygota</taxon>
        <taxon>Neoptera</taxon>
        <taxon>Endopterygota</taxon>
        <taxon>Lepidoptera</taxon>
        <taxon>Glossata</taxon>
        <taxon>Ditrysia</taxon>
        <taxon>Tineoidea</taxon>
        <taxon>Psychidae</taxon>
        <taxon>Oiketicinae</taxon>
        <taxon>Eumeta</taxon>
    </lineage>
</organism>
<keyword evidence="3" id="KW-1185">Reference proteome</keyword>
<dbReference type="AlphaFoldDB" id="A0A4C1TUH1"/>
<accession>A0A4C1TUH1</accession>
<protein>
    <recommendedName>
        <fullName evidence="4">Reverse transcriptase domain-containing protein</fullName>
    </recommendedName>
</protein>
<feature type="region of interest" description="Disordered" evidence="1">
    <location>
        <begin position="25"/>
        <end position="70"/>
    </location>
</feature>
<feature type="region of interest" description="Disordered" evidence="1">
    <location>
        <begin position="169"/>
        <end position="198"/>
    </location>
</feature>
<evidence type="ECO:0000313" key="3">
    <source>
        <dbReference type="Proteomes" id="UP000299102"/>
    </source>
</evidence>
<sequence length="217" mass="24183">MLQQLSDESEKAGLKMNLSKTKIMTNAEPTDLDTVRVNNEEIEKKRKVDQTNNSGIKGNKRSKGRQHKRWEDDIKQTAGAKWTRIARDRETWKSLEEAFVAGQAVTSNNPIADVIILRTAGGPSLESMILNRYFLRPREAAAPDLRAASFQSFVSPPAARRATAFKPHSFLTSTAGSPPPRLTSAQSSRPSPAVYESSSRRPALMRLTQICIILSRY</sequence>
<gene>
    <name evidence="2" type="ORF">EVAR_8793_1</name>
</gene>
<evidence type="ECO:0008006" key="4">
    <source>
        <dbReference type="Google" id="ProtNLM"/>
    </source>
</evidence>
<dbReference type="Proteomes" id="UP000299102">
    <property type="component" value="Unassembled WGS sequence"/>
</dbReference>
<feature type="compositionally biased region" description="Basic residues" evidence="1">
    <location>
        <begin position="58"/>
        <end position="68"/>
    </location>
</feature>
<feature type="compositionally biased region" description="Basic and acidic residues" evidence="1">
    <location>
        <begin position="38"/>
        <end position="49"/>
    </location>
</feature>